<evidence type="ECO:0000313" key="2">
    <source>
        <dbReference type="Proteomes" id="UP000001514"/>
    </source>
</evidence>
<accession>D8RF02</accession>
<proteinExistence type="predicted"/>
<reference evidence="1 2" key="1">
    <citation type="journal article" date="2011" name="Science">
        <title>The Selaginella genome identifies genetic changes associated with the evolution of vascular plants.</title>
        <authorList>
            <person name="Banks J.A."/>
            <person name="Nishiyama T."/>
            <person name="Hasebe M."/>
            <person name="Bowman J.L."/>
            <person name="Gribskov M."/>
            <person name="dePamphilis C."/>
            <person name="Albert V.A."/>
            <person name="Aono N."/>
            <person name="Aoyama T."/>
            <person name="Ambrose B.A."/>
            <person name="Ashton N.W."/>
            <person name="Axtell M.J."/>
            <person name="Barker E."/>
            <person name="Barker M.S."/>
            <person name="Bennetzen J.L."/>
            <person name="Bonawitz N.D."/>
            <person name="Chapple C."/>
            <person name="Cheng C."/>
            <person name="Correa L.G."/>
            <person name="Dacre M."/>
            <person name="DeBarry J."/>
            <person name="Dreyer I."/>
            <person name="Elias M."/>
            <person name="Engstrom E.M."/>
            <person name="Estelle M."/>
            <person name="Feng L."/>
            <person name="Finet C."/>
            <person name="Floyd S.K."/>
            <person name="Frommer W.B."/>
            <person name="Fujita T."/>
            <person name="Gramzow L."/>
            <person name="Gutensohn M."/>
            <person name="Harholt J."/>
            <person name="Hattori M."/>
            <person name="Heyl A."/>
            <person name="Hirai T."/>
            <person name="Hiwatashi Y."/>
            <person name="Ishikawa M."/>
            <person name="Iwata M."/>
            <person name="Karol K.G."/>
            <person name="Koehler B."/>
            <person name="Kolukisaoglu U."/>
            <person name="Kubo M."/>
            <person name="Kurata T."/>
            <person name="Lalonde S."/>
            <person name="Li K."/>
            <person name="Li Y."/>
            <person name="Litt A."/>
            <person name="Lyons E."/>
            <person name="Manning G."/>
            <person name="Maruyama T."/>
            <person name="Michael T.P."/>
            <person name="Mikami K."/>
            <person name="Miyazaki S."/>
            <person name="Morinaga S."/>
            <person name="Murata T."/>
            <person name="Mueller-Roeber B."/>
            <person name="Nelson D.R."/>
            <person name="Obara M."/>
            <person name="Oguri Y."/>
            <person name="Olmstead R.G."/>
            <person name="Onodera N."/>
            <person name="Petersen B.L."/>
            <person name="Pils B."/>
            <person name="Prigge M."/>
            <person name="Rensing S.A."/>
            <person name="Riano-Pachon D.M."/>
            <person name="Roberts A.W."/>
            <person name="Sato Y."/>
            <person name="Scheller H.V."/>
            <person name="Schulz B."/>
            <person name="Schulz C."/>
            <person name="Shakirov E.V."/>
            <person name="Shibagaki N."/>
            <person name="Shinohara N."/>
            <person name="Shippen D.E."/>
            <person name="Soerensen I."/>
            <person name="Sotooka R."/>
            <person name="Sugimoto N."/>
            <person name="Sugita M."/>
            <person name="Sumikawa N."/>
            <person name="Tanurdzic M."/>
            <person name="Theissen G."/>
            <person name="Ulvskov P."/>
            <person name="Wakazuki S."/>
            <person name="Weng J.K."/>
            <person name="Willats W.W."/>
            <person name="Wipf D."/>
            <person name="Wolf P.G."/>
            <person name="Yang L."/>
            <person name="Zimmer A.D."/>
            <person name="Zhu Q."/>
            <person name="Mitros T."/>
            <person name="Hellsten U."/>
            <person name="Loque D."/>
            <person name="Otillar R."/>
            <person name="Salamov A."/>
            <person name="Schmutz J."/>
            <person name="Shapiro H."/>
            <person name="Lindquist E."/>
            <person name="Lucas S."/>
            <person name="Rokhsar D."/>
            <person name="Grigoriev I.V."/>
        </authorList>
    </citation>
    <scope>NUCLEOTIDE SEQUENCE [LARGE SCALE GENOMIC DNA]</scope>
</reference>
<dbReference type="InParanoid" id="D8RF02"/>
<dbReference type="HOGENOM" id="CLU_035190_1_0_1"/>
<evidence type="ECO:0000313" key="1">
    <source>
        <dbReference type="EMBL" id="EFJ29029.1"/>
    </source>
</evidence>
<sequence length="420" mass="47981">SDIPRAPHFQDCKKSSEDFTRLDSRQHDGKRPLWTLWKGGDEDNLPLTRRAQRDIWLNQHPRNCSSAKFLLADWESQKTRSSIGVGAELVAMTGLLAVALREGRVLVTKDYHGANHSGCTGSSHSRWSCYFAAEASNECIDRALKLSTLKSAWREGILTSTKNYPPFIVWKEVPVPTTWGRPWESIQRTVELDGSLLSGYKAQDRRWWRTQALRYLMRSPSENLCNLLNRARHDAFGVKAAQIALDLIPREWPEVQYAQPERTPIEKLVWSSLGPWIPRPLVSMHVRQGDKGSEMRVFAFPEYMKLAEHLKRAFPHVRGIWLSTEMENVVEESRSYTDWNFYFTNITRQSGSTSMAAYMAQLGKRRNFDNAFVNLLMAAESDFFIGALGSTWSCIIDGLRMTSGKMMSGFLTVNPINELL</sequence>
<dbReference type="eggNOG" id="ENOG502QSTM">
    <property type="taxonomic scope" value="Eukaryota"/>
</dbReference>
<keyword evidence="2" id="KW-1185">Reference proteome</keyword>
<name>D8RF02_SELML</name>
<dbReference type="GO" id="GO:0006487">
    <property type="term" value="P:protein N-linked glycosylation"/>
    <property type="evidence" value="ECO:0000318"/>
    <property type="project" value="GO_Central"/>
</dbReference>
<dbReference type="OMA" id="ILWSSTF"/>
<protein>
    <recommendedName>
        <fullName evidence="3">O-fucosyltransferase family protein</fullName>
    </recommendedName>
</protein>
<gene>
    <name evidence="1" type="ORF">SELMODRAFT_92193</name>
</gene>
<evidence type="ECO:0008006" key="3">
    <source>
        <dbReference type="Google" id="ProtNLM"/>
    </source>
</evidence>
<dbReference type="Gramene" id="EFJ29029">
    <property type="protein sequence ID" value="EFJ29029"/>
    <property type="gene ID" value="SELMODRAFT_92193"/>
</dbReference>
<organism evidence="2">
    <name type="scientific">Selaginella moellendorffii</name>
    <name type="common">Spikemoss</name>
    <dbReference type="NCBI Taxonomy" id="88036"/>
    <lineage>
        <taxon>Eukaryota</taxon>
        <taxon>Viridiplantae</taxon>
        <taxon>Streptophyta</taxon>
        <taxon>Embryophyta</taxon>
        <taxon>Tracheophyta</taxon>
        <taxon>Lycopodiopsida</taxon>
        <taxon>Selaginellales</taxon>
        <taxon>Selaginellaceae</taxon>
        <taxon>Selaginella</taxon>
    </lineage>
</organism>
<dbReference type="GO" id="GO:0046921">
    <property type="term" value="F:alpha-(1-&gt;6)-fucosyltransferase activity"/>
    <property type="evidence" value="ECO:0000318"/>
    <property type="project" value="GO_Central"/>
</dbReference>
<dbReference type="PANTHER" id="PTHR13132">
    <property type="entry name" value="ALPHA- 1,6 -FUCOSYLTRANSFERASE"/>
    <property type="match status" value="1"/>
</dbReference>
<dbReference type="KEGG" id="smo:SELMODRAFT_92193"/>
<dbReference type="EMBL" id="GL377578">
    <property type="protein sequence ID" value="EFJ29029.1"/>
    <property type="molecule type" value="Genomic_DNA"/>
</dbReference>
<dbReference type="AlphaFoldDB" id="D8RF02"/>
<dbReference type="PANTHER" id="PTHR13132:SF29">
    <property type="entry name" value="ALPHA-(1,6)-FUCOSYLTRANSFERASE"/>
    <property type="match status" value="1"/>
</dbReference>
<dbReference type="Proteomes" id="UP000001514">
    <property type="component" value="Unassembled WGS sequence"/>
</dbReference>
<dbReference type="Gene3D" id="3.40.50.11350">
    <property type="match status" value="1"/>
</dbReference>
<feature type="non-terminal residue" evidence="1">
    <location>
        <position position="1"/>
    </location>
</feature>